<evidence type="ECO:0000256" key="6">
    <source>
        <dbReference type="ARBA" id="ARBA00035023"/>
    </source>
</evidence>
<evidence type="ECO:0000256" key="7">
    <source>
        <dbReference type="ARBA" id="ARBA00035045"/>
    </source>
</evidence>
<accession>A0A5E4PK85</accession>
<evidence type="ECO:0000256" key="3">
    <source>
        <dbReference type="ARBA" id="ARBA00023002"/>
    </source>
</evidence>
<dbReference type="InterPro" id="IPR009770">
    <property type="entry name" value="HGLS"/>
</dbReference>
<reference evidence="8 9" key="1">
    <citation type="submission" date="2019-08" db="EMBL/GenBank/DDBJ databases">
        <authorList>
            <person name="Guy L."/>
        </authorList>
    </citation>
    <scope>NUCLEOTIDE SEQUENCE [LARGE SCALE GENOMIC DNA]</scope>
    <source>
        <strain evidence="8 9">SGT-108</strain>
    </source>
</reference>
<gene>
    <name evidence="8" type="ORF">AQUSIP_19800</name>
</gene>
<evidence type="ECO:0000313" key="8">
    <source>
        <dbReference type="EMBL" id="VVC76656.1"/>
    </source>
</evidence>
<dbReference type="Gene3D" id="3.10.180.50">
    <property type="match status" value="1"/>
</dbReference>
<keyword evidence="4" id="KW-0408">Iron</keyword>
<sequence length="310" mass="34668">MLHQLRKKIVQTLWESYRTASPDMRLIDAALKPKGIDQPPLDHFAVIDLPGPHTGIPILKEIFAATGYVSQGQGYLPDKQNDFHWLAESGCQEQRALDVLPQVVVADFRLDEMPADIRVIIEQYSSQAAPAPLDQIRRLSRQAASGDLSAVSSCADLVLNYLTGRSWTFPTIREFHMVREFNELLAWVLVFGRRPNHFTLSVHLMSVFPDLAEFHRFIHEEVSLPLNHEGGVMKGGRTSGIAQGSTTGLARTIRLADGEVSIPAGFVEFVWRYPVSSGRAPVLWGDYFTGFIAQHADRVIESLYLLPDHA</sequence>
<dbReference type="RefSeq" id="WP_148339962.1">
    <property type="nucleotide sequence ID" value="NZ_LR699119.1"/>
</dbReference>
<evidence type="ECO:0000256" key="2">
    <source>
        <dbReference type="ARBA" id="ARBA00022964"/>
    </source>
</evidence>
<keyword evidence="2" id="KW-0223">Dioxygenase</keyword>
<organism evidence="8 9">
    <name type="scientific">Aquicella siphonis</name>
    <dbReference type="NCBI Taxonomy" id="254247"/>
    <lineage>
        <taxon>Bacteria</taxon>
        <taxon>Pseudomonadati</taxon>
        <taxon>Pseudomonadota</taxon>
        <taxon>Gammaproteobacteria</taxon>
        <taxon>Legionellales</taxon>
        <taxon>Coxiellaceae</taxon>
        <taxon>Aquicella</taxon>
    </lineage>
</organism>
<evidence type="ECO:0000313" key="9">
    <source>
        <dbReference type="Proteomes" id="UP000324194"/>
    </source>
</evidence>
<dbReference type="Pfam" id="PF07063">
    <property type="entry name" value="HGLS"/>
    <property type="match status" value="1"/>
</dbReference>
<dbReference type="SMART" id="SM01150">
    <property type="entry name" value="DUF1338"/>
    <property type="match status" value="1"/>
</dbReference>
<comment type="similarity">
    <text evidence="5">Belongs to the 2-oxoadipate dioxygenase/decarboxylase family.</text>
</comment>
<dbReference type="PANTHER" id="PTHR31136">
    <property type="entry name" value="DUF1338 DOMAIN-CONTAINING PROTEIN"/>
    <property type="match status" value="1"/>
</dbReference>
<dbReference type="EC" id="1.13.11.93" evidence="6"/>
<evidence type="ECO:0000256" key="5">
    <source>
        <dbReference type="ARBA" id="ARBA00035013"/>
    </source>
</evidence>
<dbReference type="GO" id="GO:0051213">
    <property type="term" value="F:dioxygenase activity"/>
    <property type="evidence" value="ECO:0007669"/>
    <property type="project" value="UniProtKB-KW"/>
</dbReference>
<proteinExistence type="inferred from homology"/>
<dbReference type="EMBL" id="LR699119">
    <property type="protein sequence ID" value="VVC76656.1"/>
    <property type="molecule type" value="Genomic_DNA"/>
</dbReference>
<dbReference type="PANTHER" id="PTHR31136:SF5">
    <property type="entry name" value="2-OXOADIPATE DIOXYGENASE_DECARBOXYLASE, CHLOROPLASTIC"/>
    <property type="match status" value="1"/>
</dbReference>
<evidence type="ECO:0000256" key="4">
    <source>
        <dbReference type="ARBA" id="ARBA00023004"/>
    </source>
</evidence>
<protein>
    <recommendedName>
        <fullName evidence="6">2-oxoadipate dioxygenase/decarboxylase</fullName>
        <ecNumber evidence="6">1.13.11.93</ecNumber>
    </recommendedName>
    <alternativeName>
        <fullName evidence="7">2-hydroxyglutarate synthase</fullName>
    </alternativeName>
</protein>
<dbReference type="AlphaFoldDB" id="A0A5E4PK85"/>
<keyword evidence="9" id="KW-1185">Reference proteome</keyword>
<keyword evidence="3" id="KW-0560">Oxidoreductase</keyword>
<evidence type="ECO:0000256" key="1">
    <source>
        <dbReference type="ARBA" id="ARBA00001954"/>
    </source>
</evidence>
<dbReference type="KEGG" id="asip:AQUSIP_19800"/>
<name>A0A5E4PK85_9COXI</name>
<dbReference type="OrthoDB" id="506370at2"/>
<dbReference type="Proteomes" id="UP000324194">
    <property type="component" value="Chromosome 1"/>
</dbReference>
<comment type="cofactor">
    <cofactor evidence="1">
        <name>Fe(2+)</name>
        <dbReference type="ChEBI" id="CHEBI:29033"/>
    </cofactor>
</comment>